<feature type="signal peptide" evidence="7">
    <location>
        <begin position="1"/>
        <end position="27"/>
    </location>
</feature>
<evidence type="ECO:0000256" key="6">
    <source>
        <dbReference type="SAM" id="Phobius"/>
    </source>
</evidence>
<evidence type="ECO:0000256" key="1">
    <source>
        <dbReference type="ARBA" id="ARBA00004141"/>
    </source>
</evidence>
<comment type="caution">
    <text evidence="8">The sequence shown here is derived from an EMBL/GenBank/DDBJ whole genome shotgun (WGS) entry which is preliminary data.</text>
</comment>
<keyword evidence="4 6" id="KW-1133">Transmembrane helix</keyword>
<dbReference type="InterPro" id="IPR012506">
    <property type="entry name" value="TMEM86B-like"/>
</dbReference>
<evidence type="ECO:0000256" key="5">
    <source>
        <dbReference type="ARBA" id="ARBA00023136"/>
    </source>
</evidence>
<feature type="transmembrane region" description="Helical" evidence="6">
    <location>
        <begin position="114"/>
        <end position="133"/>
    </location>
</feature>
<reference evidence="8" key="1">
    <citation type="journal article" date="2014" name="Int. J. Syst. Evol. Microbiol.">
        <title>Complete genome of a new Firmicutes species belonging to the dominant human colonic microbiota ('Ruminococcus bicirculans') reveals two chromosomes and a selective capacity to utilize plant glucans.</title>
        <authorList>
            <consortium name="NISC Comparative Sequencing Program"/>
            <person name="Wegmann U."/>
            <person name="Louis P."/>
            <person name="Goesmann A."/>
            <person name="Henrissat B."/>
            <person name="Duncan S.H."/>
            <person name="Flint H.J."/>
        </authorList>
    </citation>
    <scope>NUCLEOTIDE SEQUENCE</scope>
    <source>
        <strain evidence="8">JCM 17590</strain>
    </source>
</reference>
<protein>
    <submittedName>
        <fullName evidence="8">Lysoplasmalogenase</fullName>
    </submittedName>
</protein>
<name>A0ABP7ZME1_9MICO</name>
<dbReference type="Pfam" id="PF07947">
    <property type="entry name" value="YhhN"/>
    <property type="match status" value="1"/>
</dbReference>
<feature type="transmembrane region" description="Helical" evidence="6">
    <location>
        <begin position="191"/>
        <end position="211"/>
    </location>
</feature>
<dbReference type="Proteomes" id="UP001415169">
    <property type="component" value="Unassembled WGS sequence"/>
</dbReference>
<evidence type="ECO:0000256" key="3">
    <source>
        <dbReference type="ARBA" id="ARBA00022692"/>
    </source>
</evidence>
<dbReference type="EMBL" id="BAABBV010000002">
    <property type="protein sequence ID" value="GAA4164438.1"/>
    <property type="molecule type" value="Genomic_DNA"/>
</dbReference>
<comment type="similarity">
    <text evidence="2">Belongs to the TMEM86 family.</text>
</comment>
<comment type="subcellular location">
    <subcellularLocation>
        <location evidence="1">Membrane</location>
        <topology evidence="1">Multi-pass membrane protein</topology>
    </subcellularLocation>
</comment>
<evidence type="ECO:0000256" key="7">
    <source>
        <dbReference type="SAM" id="SignalP"/>
    </source>
</evidence>
<reference evidence="8" key="2">
    <citation type="submission" date="2023-12" db="EMBL/GenBank/DDBJ databases">
        <authorList>
            <person name="Sun Q."/>
            <person name="Inoue M."/>
        </authorList>
    </citation>
    <scope>NUCLEOTIDE SEQUENCE</scope>
    <source>
        <strain evidence="8">JCM 17590</strain>
    </source>
</reference>
<organism evidence="8 9">
    <name type="scientific">Gryllotalpicola daejeonensis</name>
    <dbReference type="NCBI Taxonomy" id="993087"/>
    <lineage>
        <taxon>Bacteria</taxon>
        <taxon>Bacillati</taxon>
        <taxon>Actinomycetota</taxon>
        <taxon>Actinomycetes</taxon>
        <taxon>Micrococcales</taxon>
        <taxon>Microbacteriaceae</taxon>
        <taxon>Gryllotalpicola</taxon>
    </lineage>
</organism>
<dbReference type="PANTHER" id="PTHR31885">
    <property type="entry name" value="GH04784P"/>
    <property type="match status" value="1"/>
</dbReference>
<feature type="transmembrane region" description="Helical" evidence="6">
    <location>
        <begin position="139"/>
        <end position="155"/>
    </location>
</feature>
<sequence length="229" mass="24602">MRTKTFLSYVPYALAALINLGANLAHATAVATGAQWLLMPLLVLAVLQAMRPLRNPVTPWLIAALVFSWGGDVLLGVSFALGLGSFLLAHVCFIVAFTRRTVRGGNPEWRPRRIWPYVALFFALLSLVVTHVGAMLPAVIVYGLALCTMACVAGFTSRVLELGGVVFVVSDGLLAVHLFRADLHVPQASFWVMLTYIAAELLLAIGLTRAVRRAPSPAPLALQDAQATS</sequence>
<proteinExistence type="inferred from homology"/>
<feature type="chain" id="PRO_5045437935" evidence="7">
    <location>
        <begin position="28"/>
        <end position="229"/>
    </location>
</feature>
<keyword evidence="3 6" id="KW-0812">Transmembrane</keyword>
<gene>
    <name evidence="8" type="ORF">GCM10022286_26170</name>
</gene>
<dbReference type="PANTHER" id="PTHR31885:SF6">
    <property type="entry name" value="GH04784P"/>
    <property type="match status" value="1"/>
</dbReference>
<feature type="transmembrane region" description="Helical" evidence="6">
    <location>
        <begin position="162"/>
        <end position="179"/>
    </location>
</feature>
<dbReference type="RefSeq" id="WP_344792322.1">
    <property type="nucleotide sequence ID" value="NZ_BAABBV010000002.1"/>
</dbReference>
<evidence type="ECO:0000256" key="4">
    <source>
        <dbReference type="ARBA" id="ARBA00022989"/>
    </source>
</evidence>
<evidence type="ECO:0000256" key="2">
    <source>
        <dbReference type="ARBA" id="ARBA00007375"/>
    </source>
</evidence>
<keyword evidence="9" id="KW-1185">Reference proteome</keyword>
<evidence type="ECO:0000313" key="9">
    <source>
        <dbReference type="Proteomes" id="UP001415169"/>
    </source>
</evidence>
<evidence type="ECO:0000313" key="8">
    <source>
        <dbReference type="EMBL" id="GAA4164438.1"/>
    </source>
</evidence>
<keyword evidence="5 6" id="KW-0472">Membrane</keyword>
<keyword evidence="7" id="KW-0732">Signal</keyword>
<accession>A0ABP7ZME1</accession>